<dbReference type="GO" id="GO:0009432">
    <property type="term" value="P:SOS response"/>
    <property type="evidence" value="ECO:0007669"/>
    <property type="project" value="UniProtKB-UniRule"/>
</dbReference>
<dbReference type="InterPro" id="IPR020587">
    <property type="entry name" value="RecA_monomer-monomer_interface"/>
</dbReference>
<dbReference type="SMART" id="SM00382">
    <property type="entry name" value="AAA"/>
    <property type="match status" value="1"/>
</dbReference>
<dbReference type="InterPro" id="IPR003593">
    <property type="entry name" value="AAA+_ATPase"/>
</dbReference>
<keyword evidence="6 7" id="KW-0233">DNA recombination</keyword>
<gene>
    <name evidence="7 12" type="primary">recA</name>
    <name evidence="12" type="ORF">H8E19_06215</name>
</gene>
<dbReference type="GO" id="GO:0003684">
    <property type="term" value="F:damaged DNA binding"/>
    <property type="evidence" value="ECO:0007669"/>
    <property type="project" value="UniProtKB-UniRule"/>
</dbReference>
<keyword evidence="5 7" id="KW-0238">DNA-binding</keyword>
<evidence type="ECO:0000256" key="3">
    <source>
        <dbReference type="ARBA" id="ARBA00022741"/>
    </source>
</evidence>
<dbReference type="Gene3D" id="3.40.50.300">
    <property type="entry name" value="P-loop containing nucleotide triphosphate hydrolases"/>
    <property type="match status" value="1"/>
</dbReference>
<dbReference type="PANTHER" id="PTHR45900:SF1">
    <property type="entry name" value="MITOCHONDRIAL DNA REPAIR PROTEIN RECA HOMOLOG-RELATED"/>
    <property type="match status" value="1"/>
</dbReference>
<dbReference type="GO" id="GO:0006310">
    <property type="term" value="P:DNA recombination"/>
    <property type="evidence" value="ECO:0007669"/>
    <property type="project" value="UniProtKB-UniRule"/>
</dbReference>
<dbReference type="GO" id="GO:0006281">
    <property type="term" value="P:DNA repair"/>
    <property type="evidence" value="ECO:0007669"/>
    <property type="project" value="UniProtKB-UniRule"/>
</dbReference>
<keyword evidence="3 7" id="KW-0547">Nucleotide-binding</keyword>
<dbReference type="PROSITE" id="PS50163">
    <property type="entry name" value="RECA_3"/>
    <property type="match status" value="1"/>
</dbReference>
<dbReference type="SUPFAM" id="SSF52540">
    <property type="entry name" value="P-loop containing nucleoside triphosphate hydrolases"/>
    <property type="match status" value="1"/>
</dbReference>
<dbReference type="GO" id="GO:0005829">
    <property type="term" value="C:cytosol"/>
    <property type="evidence" value="ECO:0007669"/>
    <property type="project" value="TreeGrafter"/>
</dbReference>
<evidence type="ECO:0000256" key="9">
    <source>
        <dbReference type="RuleBase" id="RU004527"/>
    </source>
</evidence>
<evidence type="ECO:0000256" key="6">
    <source>
        <dbReference type="ARBA" id="ARBA00023172"/>
    </source>
</evidence>
<dbReference type="Pfam" id="PF00154">
    <property type="entry name" value="RecA_N"/>
    <property type="match status" value="1"/>
</dbReference>
<dbReference type="PROSITE" id="PS00321">
    <property type="entry name" value="RECA_1"/>
    <property type="match status" value="1"/>
</dbReference>
<evidence type="ECO:0000256" key="2">
    <source>
        <dbReference type="ARBA" id="ARBA00015553"/>
    </source>
</evidence>
<dbReference type="InterPro" id="IPR049261">
    <property type="entry name" value="RecA-like_C"/>
</dbReference>
<sequence length="341" mass="36920">MPMERDRAIEQAISQIEKQFGRGSIMKMGDEKLIDIPSISTGSLALDLALGIGGVPRGRVIEIFGPESSGKTTLALHIAAEAQIKEGAVAFVDAEHALDVSYARKLGVDVDSLLVSQPDTGEQALDITEILVRSGAIDVLIIDSVAALVPRAEIEGDMGDHHMGLQARLMSQALRKLTATINKSHTCVIFINQIRMKIGVMFGSPETTTGGNALKFYSSQRLDIRRIGAIKDGDQIVGNRTRVRVVKNKVAPPFKDAEFDIIYGEGISKEGDILDLGVSLGIVEKSGAWYSFGEDRIGQGRQNVKRFLAENIDIRDKIAGLILEKTGLTRGEEDEGEPKEA</sequence>
<keyword evidence="7 8" id="KW-0234">DNA repair</keyword>
<dbReference type="GO" id="GO:0005524">
    <property type="term" value="F:ATP binding"/>
    <property type="evidence" value="ECO:0007669"/>
    <property type="project" value="UniProtKB-UniRule"/>
</dbReference>
<evidence type="ECO:0000256" key="4">
    <source>
        <dbReference type="ARBA" id="ARBA00022840"/>
    </source>
</evidence>
<comment type="caution">
    <text evidence="12">The sequence shown here is derived from an EMBL/GenBank/DDBJ whole genome shotgun (WGS) entry which is preliminary data.</text>
</comment>
<protein>
    <recommendedName>
        <fullName evidence="2 7">Protein RecA</fullName>
    </recommendedName>
    <alternativeName>
        <fullName evidence="7 8">Recombinase A</fullName>
    </alternativeName>
</protein>
<dbReference type="InterPro" id="IPR020588">
    <property type="entry name" value="RecA_ATP-bd"/>
</dbReference>
<organism evidence="12 13">
    <name type="scientific">Candidatus Desulfacyla euxinica</name>
    <dbReference type="NCBI Taxonomy" id="2841693"/>
    <lineage>
        <taxon>Bacteria</taxon>
        <taxon>Deltaproteobacteria</taxon>
        <taxon>Candidatus Desulfacyla</taxon>
    </lineage>
</organism>
<dbReference type="InterPro" id="IPR049428">
    <property type="entry name" value="RecA-like_N"/>
</dbReference>
<dbReference type="Proteomes" id="UP000650524">
    <property type="component" value="Unassembled WGS sequence"/>
</dbReference>
<dbReference type="SUPFAM" id="SSF54752">
    <property type="entry name" value="RecA protein, C-terminal domain"/>
    <property type="match status" value="1"/>
</dbReference>
<dbReference type="CDD" id="cd00983">
    <property type="entry name" value="RecA"/>
    <property type="match status" value="1"/>
</dbReference>
<dbReference type="HAMAP" id="MF_00268">
    <property type="entry name" value="RecA"/>
    <property type="match status" value="1"/>
</dbReference>
<dbReference type="InterPro" id="IPR027417">
    <property type="entry name" value="P-loop_NTPase"/>
</dbReference>
<evidence type="ECO:0000256" key="1">
    <source>
        <dbReference type="ARBA" id="ARBA00009391"/>
    </source>
</evidence>
<evidence type="ECO:0000313" key="13">
    <source>
        <dbReference type="Proteomes" id="UP000650524"/>
    </source>
</evidence>
<evidence type="ECO:0000256" key="7">
    <source>
        <dbReference type="HAMAP-Rule" id="MF_00268"/>
    </source>
</evidence>
<dbReference type="GO" id="GO:0140664">
    <property type="term" value="F:ATP-dependent DNA damage sensor activity"/>
    <property type="evidence" value="ECO:0007669"/>
    <property type="project" value="InterPro"/>
</dbReference>
<evidence type="ECO:0000259" key="11">
    <source>
        <dbReference type="PROSITE" id="PS50163"/>
    </source>
</evidence>
<comment type="similarity">
    <text evidence="1 7 9">Belongs to the RecA family.</text>
</comment>
<keyword evidence="4 7" id="KW-0067">ATP-binding</keyword>
<reference evidence="12 13" key="1">
    <citation type="submission" date="2020-08" db="EMBL/GenBank/DDBJ databases">
        <title>Bridging the membrane lipid divide: bacteria of the FCB group superphylum have the potential to synthesize archaeal ether lipids.</title>
        <authorList>
            <person name="Villanueva L."/>
            <person name="Von Meijenfeldt F.A.B."/>
            <person name="Westbye A.B."/>
            <person name="Yadav S."/>
            <person name="Hopmans E.C."/>
            <person name="Dutilh B.E."/>
            <person name="Sinninghe Damste J.S."/>
        </authorList>
    </citation>
    <scope>NUCLEOTIDE SEQUENCE [LARGE SCALE GENOMIC DNA]</scope>
    <source>
        <strain evidence="12">NIOZ-UU27</strain>
    </source>
</reference>
<evidence type="ECO:0000259" key="10">
    <source>
        <dbReference type="PROSITE" id="PS50162"/>
    </source>
</evidence>
<dbReference type="PANTHER" id="PTHR45900">
    <property type="entry name" value="RECA"/>
    <property type="match status" value="1"/>
</dbReference>
<dbReference type="EMBL" id="JACNJD010000178">
    <property type="protein sequence ID" value="MBC8176983.1"/>
    <property type="molecule type" value="Genomic_DNA"/>
</dbReference>
<name>A0A8J6MXV3_9DELT</name>
<evidence type="ECO:0000256" key="8">
    <source>
        <dbReference type="RuleBase" id="RU000526"/>
    </source>
</evidence>
<dbReference type="InterPro" id="IPR020584">
    <property type="entry name" value="DNA_recomb/repair_RecA_CS"/>
</dbReference>
<dbReference type="GO" id="GO:0003697">
    <property type="term" value="F:single-stranded DNA binding"/>
    <property type="evidence" value="ECO:0007669"/>
    <property type="project" value="UniProtKB-UniRule"/>
</dbReference>
<dbReference type="Pfam" id="PF21096">
    <property type="entry name" value="RecA_C"/>
    <property type="match status" value="1"/>
</dbReference>
<feature type="binding site" evidence="7">
    <location>
        <begin position="65"/>
        <end position="72"/>
    </location>
    <ligand>
        <name>ATP</name>
        <dbReference type="ChEBI" id="CHEBI:30616"/>
    </ligand>
</feature>
<evidence type="ECO:0000256" key="5">
    <source>
        <dbReference type="ARBA" id="ARBA00023125"/>
    </source>
</evidence>
<accession>A0A8J6MXV3</accession>
<keyword evidence="7 9" id="KW-0227">DNA damage</keyword>
<evidence type="ECO:0000313" key="12">
    <source>
        <dbReference type="EMBL" id="MBC8176983.1"/>
    </source>
</evidence>
<dbReference type="FunFam" id="3.40.50.300:FF:000087">
    <property type="entry name" value="Recombinase RecA"/>
    <property type="match status" value="1"/>
</dbReference>
<dbReference type="AlphaFoldDB" id="A0A8J6MXV3"/>
<feature type="domain" description="RecA family profile 1" evidence="10">
    <location>
        <begin position="35"/>
        <end position="194"/>
    </location>
</feature>
<proteinExistence type="inferred from homology"/>
<comment type="function">
    <text evidence="7">Can catalyze the hydrolysis of ATP in the presence of single-stranded DNA, the ATP-dependent uptake of single-stranded DNA by duplex DNA, and the ATP-dependent hybridization of homologous single-stranded DNAs. It interacts with LexA causing its activation and leading to its autocatalytic cleavage.</text>
</comment>
<keyword evidence="7 8" id="KW-0742">SOS response</keyword>
<feature type="domain" description="RecA family profile 2" evidence="11">
    <location>
        <begin position="199"/>
        <end position="272"/>
    </location>
</feature>
<dbReference type="InterPro" id="IPR013765">
    <property type="entry name" value="DNA_recomb/repair_RecA"/>
</dbReference>
<keyword evidence="7" id="KW-0963">Cytoplasm</keyword>
<dbReference type="PROSITE" id="PS50162">
    <property type="entry name" value="RECA_2"/>
    <property type="match status" value="1"/>
</dbReference>
<comment type="subcellular location">
    <subcellularLocation>
        <location evidence="7">Cytoplasm</location>
    </subcellularLocation>
</comment>
<dbReference type="InterPro" id="IPR023400">
    <property type="entry name" value="RecA_C_sf"/>
</dbReference>
<dbReference type="PRINTS" id="PR00142">
    <property type="entry name" value="RECA"/>
</dbReference>
<dbReference type="NCBIfam" id="TIGR02012">
    <property type="entry name" value="tigrfam_recA"/>
    <property type="match status" value="1"/>
</dbReference>